<dbReference type="OrthoDB" id="2437609at2759"/>
<evidence type="ECO:0000259" key="2">
    <source>
        <dbReference type="PROSITE" id="PS50878"/>
    </source>
</evidence>
<dbReference type="HOGENOM" id="CLU_002435_10_1_1"/>
<reference evidence="3 4" key="1">
    <citation type="submission" date="2014-02" db="EMBL/GenBank/DDBJ databases">
        <title>Single nucleus genome sequencing reveals high similarity among nuclei of an endomycorrhizal fungus.</title>
        <authorList>
            <person name="Lin K."/>
            <person name="Geurts R."/>
            <person name="Zhang Z."/>
            <person name="Limpens E."/>
            <person name="Saunders D.G."/>
            <person name="Mu D."/>
            <person name="Pang E."/>
            <person name="Cao H."/>
            <person name="Cha H."/>
            <person name="Lin T."/>
            <person name="Zhou Q."/>
            <person name="Shang Y."/>
            <person name="Li Y."/>
            <person name="Ivanov S."/>
            <person name="Sharma T."/>
            <person name="Velzen R.V."/>
            <person name="Ruijter N.D."/>
            <person name="Aanen D.K."/>
            <person name="Win J."/>
            <person name="Kamoun S."/>
            <person name="Bisseling T."/>
            <person name="Huang S."/>
        </authorList>
    </citation>
    <scope>NUCLEOTIDE SEQUENCE [LARGE SCALE GENOMIC DNA]</scope>
    <source>
        <strain evidence="4">DAOM197198w</strain>
    </source>
</reference>
<dbReference type="InterPro" id="IPR043502">
    <property type="entry name" value="DNA/RNA_pol_sf"/>
</dbReference>
<feature type="coiled-coil region" evidence="1">
    <location>
        <begin position="1659"/>
        <end position="1690"/>
    </location>
</feature>
<dbReference type="SUPFAM" id="SSF56219">
    <property type="entry name" value="DNase I-like"/>
    <property type="match status" value="1"/>
</dbReference>
<dbReference type="InterPro" id="IPR036691">
    <property type="entry name" value="Endo/exonu/phosph_ase_sf"/>
</dbReference>
<dbReference type="PROSITE" id="PS50878">
    <property type="entry name" value="RT_POL"/>
    <property type="match status" value="1"/>
</dbReference>
<dbReference type="Pfam" id="PF00078">
    <property type="entry name" value="RVT_1"/>
    <property type="match status" value="1"/>
</dbReference>
<gene>
    <name evidence="3" type="ORF">RirG_213160</name>
</gene>
<dbReference type="PANTHER" id="PTHR19446">
    <property type="entry name" value="REVERSE TRANSCRIPTASES"/>
    <property type="match status" value="1"/>
</dbReference>
<sequence>MLKKNINDRRYKVEEIDGHVFKLDILFKDKQKGIKVIGIYNPNNDKEITQSIEKRITSWINEAQKLNQELLILGDFNESTNKKIKSKPLIQVIKKHGLEDVHECLAGKDILDTWKSGEYSSRIDYIFASENILGQISSHEILDIEDFETDHKALTINIELKESLNLNKKEYFKKVKVELKRIILEPNDWEIIAERLDDKLLDITETDLDREDIWATLVTIYEEEKIRRINEIKDIKEMELKQGKDKNEDLLENKIYHLIRKYETLEKINNIEHEIIKLIKKVIKLKWRVREIKISPDTYKNFDKQLIIEDWGTTDTGKPNARKIISLIRSHDKIEKNKENLINIEHLRKHEYRKKLEDREKERKKIMQNLYEDINDNIIDINIRKREIYLEEDIGKMLNRILEKKREKIDMSGLVKREYGRITIEKEKEKIKQMAIDHYSKWTAKRNIDLDEIEFNHEWREIYKPMETIDNTIYKKLMDKIEMDELENVLNNLKTNKAPGMSGISYDFWKKSKNLTRQILLAIINESMEKENAITDWKRGLIYPINKTQRSHWNQDLTLTRPIVLLETARKIWFKILVNRLSDILTKNKILTDTNYAALKNESTLEPIKIIQHIIEDANRNKKEAWILFMDISKAYDSVNIKMLELSMKRIGLPSKFINLVLDISLNRYNRILVNNEMTDEYYVEDGLDQGEVWSPILWRIFYDALLARLDKIKKENGYHFEEDKIINFRKNEIENLNISINVMAFMDDTTIISNNKKNLEEMIDICHQFFNINDIKANVGKYELIKINSKDKELRIEGNIIDKMNSEEGNRYLGIYFRYDNRRKVYKDKIISIINSACNIFNWKKLNEKQIIAVWNIVIVLRIEYQLAAIVLTKNECTKLMTRLNMIIKKRASLTRSTPNFIIYDKDLYDVKHIYDLQLEMLSKNLLYQANGNDKLKKLFKIVMSQEQKRIWTSKCPGDFNLSYKTNNNWCIAAIKILNNENIKICDHELYSNINKNHLIEGGNTDILEILDEKNIMKSAASRRNKKIMFIEDVLESDGIYMKKWKHMCKESGVSTKGKVPLWFKELELKILENTNENTRKIKNEYMRTIEKKNIHIKYFDEDKKQDKNTIVSWNEEGELPVFAEDKKRSRSKNYKRIGIHYVIKGDNEGWNNSPNLTICEGCKKNISKKASSNQCLIYIENKHSRIIDTRKEEETIKPFETLNNLIKKNECVKTINEEETTNEKINERIENIDSIIKADKEFITIMKNSLSEYDTKERIKKYFLIIDLKKIKNDLNKYGKRTYFYNIVWILKENNVQKEEEICFSASYEVLNKNEYKVLIRAIIIGLILINQNSKIVLGINKAISKLIKDFIINSKRKKIDSDYYIELLYIEHFLFKNNIKIVDALDDEMHTIKEIKNRIDKILLGDFKEKKMRYQIDISDNALLVNEYNLIWKKNIITGGFRKWRKKVSMALWKNEILNSNKLNDLFMYNFKKEFDWRTTLEFISNRTTFSKRQCSIEDTRERSYRIKNLLKELPTYETLFKRDVNCIEDNLCMRCGKKESETWDHMWVCEDNEATLEEIARESISKFEEFLKDNDRIEDISILRDHNVNIITILEEPSNILLKKCRIWEMLRGVFNDKFNKLTNIKGERCIIKECWNFIYNEFKNRIWQPRCDEIARLEQIMGIQKQDLKRKRKQERKEKEDSIAEKIINNINKKTDKNNEKKIKNNNNNFDKNINIVTRDRLIGSITDGTHIKKIWDSTTKTF</sequence>
<comment type="caution">
    <text evidence="3">The sequence shown here is derived from an EMBL/GenBank/DDBJ whole genome shotgun (WGS) entry which is preliminary data.</text>
</comment>
<protein>
    <recommendedName>
        <fullName evidence="2">Reverse transcriptase domain-containing protein</fullName>
    </recommendedName>
</protein>
<feature type="domain" description="Reverse transcriptase" evidence="2">
    <location>
        <begin position="526"/>
        <end position="818"/>
    </location>
</feature>
<organism evidence="3 4">
    <name type="scientific">Rhizophagus irregularis (strain DAOM 197198w)</name>
    <name type="common">Glomus intraradices</name>
    <dbReference type="NCBI Taxonomy" id="1432141"/>
    <lineage>
        <taxon>Eukaryota</taxon>
        <taxon>Fungi</taxon>
        <taxon>Fungi incertae sedis</taxon>
        <taxon>Mucoromycota</taxon>
        <taxon>Glomeromycotina</taxon>
        <taxon>Glomeromycetes</taxon>
        <taxon>Glomerales</taxon>
        <taxon>Glomeraceae</taxon>
        <taxon>Rhizophagus</taxon>
    </lineage>
</organism>
<keyword evidence="4" id="KW-1185">Reference proteome</keyword>
<dbReference type="Gene3D" id="3.60.10.10">
    <property type="entry name" value="Endonuclease/exonuclease/phosphatase"/>
    <property type="match status" value="1"/>
</dbReference>
<dbReference type="CDD" id="cd01650">
    <property type="entry name" value="RT_nLTR_like"/>
    <property type="match status" value="1"/>
</dbReference>
<name>A0A015KBA1_RHIIW</name>
<dbReference type="Proteomes" id="UP000022910">
    <property type="component" value="Unassembled WGS sequence"/>
</dbReference>
<dbReference type="InterPro" id="IPR000477">
    <property type="entry name" value="RT_dom"/>
</dbReference>
<dbReference type="STRING" id="1432141.A0A015KBA1"/>
<evidence type="ECO:0000313" key="3">
    <source>
        <dbReference type="EMBL" id="EXX56766.1"/>
    </source>
</evidence>
<keyword evidence="1" id="KW-0175">Coiled coil</keyword>
<accession>A0A015KBA1</accession>
<proteinExistence type="predicted"/>
<evidence type="ECO:0000256" key="1">
    <source>
        <dbReference type="SAM" id="Coils"/>
    </source>
</evidence>
<dbReference type="SUPFAM" id="SSF56672">
    <property type="entry name" value="DNA/RNA polymerases"/>
    <property type="match status" value="1"/>
</dbReference>
<dbReference type="EMBL" id="JEMT01027528">
    <property type="protein sequence ID" value="EXX56766.1"/>
    <property type="molecule type" value="Genomic_DNA"/>
</dbReference>
<evidence type="ECO:0000313" key="4">
    <source>
        <dbReference type="Proteomes" id="UP000022910"/>
    </source>
</evidence>